<proteinExistence type="predicted"/>
<sequence>MKTNTLFLIVKGSAKSQTGIFIKPFIEELHEHENCTEYFHNLLTVIENYMLLIESVHRPPPELVQPALSIMYKNVKG</sequence>
<dbReference type="Proteomes" id="UP000799291">
    <property type="component" value="Unassembled WGS sequence"/>
</dbReference>
<dbReference type="OrthoDB" id="1046782at2759"/>
<organism evidence="1 2">
    <name type="scientific">Lentithecium fluviatile CBS 122367</name>
    <dbReference type="NCBI Taxonomy" id="1168545"/>
    <lineage>
        <taxon>Eukaryota</taxon>
        <taxon>Fungi</taxon>
        <taxon>Dikarya</taxon>
        <taxon>Ascomycota</taxon>
        <taxon>Pezizomycotina</taxon>
        <taxon>Dothideomycetes</taxon>
        <taxon>Pleosporomycetidae</taxon>
        <taxon>Pleosporales</taxon>
        <taxon>Massarineae</taxon>
        <taxon>Lentitheciaceae</taxon>
        <taxon>Lentithecium</taxon>
    </lineage>
</organism>
<reference evidence="1" key="1">
    <citation type="journal article" date="2020" name="Stud. Mycol.">
        <title>101 Dothideomycetes genomes: a test case for predicting lifestyles and emergence of pathogens.</title>
        <authorList>
            <person name="Haridas S."/>
            <person name="Albert R."/>
            <person name="Binder M."/>
            <person name="Bloem J."/>
            <person name="Labutti K."/>
            <person name="Salamov A."/>
            <person name="Andreopoulos B."/>
            <person name="Baker S."/>
            <person name="Barry K."/>
            <person name="Bills G."/>
            <person name="Bluhm B."/>
            <person name="Cannon C."/>
            <person name="Castanera R."/>
            <person name="Culley D."/>
            <person name="Daum C."/>
            <person name="Ezra D."/>
            <person name="Gonzalez J."/>
            <person name="Henrissat B."/>
            <person name="Kuo A."/>
            <person name="Liang C."/>
            <person name="Lipzen A."/>
            <person name="Lutzoni F."/>
            <person name="Magnuson J."/>
            <person name="Mondo S."/>
            <person name="Nolan M."/>
            <person name="Ohm R."/>
            <person name="Pangilinan J."/>
            <person name="Park H.-J."/>
            <person name="Ramirez L."/>
            <person name="Alfaro M."/>
            <person name="Sun H."/>
            <person name="Tritt A."/>
            <person name="Yoshinaga Y."/>
            <person name="Zwiers L.-H."/>
            <person name="Turgeon B."/>
            <person name="Goodwin S."/>
            <person name="Spatafora J."/>
            <person name="Crous P."/>
            <person name="Grigoriev I."/>
        </authorList>
    </citation>
    <scope>NUCLEOTIDE SEQUENCE</scope>
    <source>
        <strain evidence="1">CBS 122367</strain>
    </source>
</reference>
<evidence type="ECO:0000313" key="1">
    <source>
        <dbReference type="EMBL" id="KAF2677149.1"/>
    </source>
</evidence>
<evidence type="ECO:0000313" key="2">
    <source>
        <dbReference type="Proteomes" id="UP000799291"/>
    </source>
</evidence>
<dbReference type="EMBL" id="MU005625">
    <property type="protein sequence ID" value="KAF2677149.1"/>
    <property type="molecule type" value="Genomic_DNA"/>
</dbReference>
<name>A0A6G1IGX1_9PLEO</name>
<keyword evidence="2" id="KW-1185">Reference proteome</keyword>
<accession>A0A6G1IGX1</accession>
<protein>
    <submittedName>
        <fullName evidence="1">Uncharacterized protein</fullName>
    </submittedName>
</protein>
<gene>
    <name evidence="1" type="ORF">K458DRAFT_396230</name>
</gene>
<dbReference type="AlphaFoldDB" id="A0A6G1IGX1"/>